<evidence type="ECO:0000313" key="2">
    <source>
        <dbReference type="Proteomes" id="UP000009286"/>
    </source>
</evidence>
<dbReference type="Proteomes" id="UP000009286">
    <property type="component" value="Chromosome"/>
</dbReference>
<dbReference type="OrthoDB" id="9826901at2"/>
<sequence length="133" mass="14540">MLFCSMVTIPVASAQDAPVIVPMADPVTPPARPDGARCFIIKNAAPYTIMGSFRTNFFEAADGTQARSQTNFRMAPGVSEEYCTYGPFYSGGRLEVILRTIVPIFSCFTVAEGEITIRGKVEKTGSKTWIECR</sequence>
<gene>
    <name evidence="1" type="ordered locus">MICA_127</name>
</gene>
<accession>G2KMT7</accession>
<organism evidence="1 2">
    <name type="scientific">Micavibrio aeruginosavorus (strain ARL-13)</name>
    <dbReference type="NCBI Taxonomy" id="856793"/>
    <lineage>
        <taxon>Bacteria</taxon>
        <taxon>Pseudomonadati</taxon>
        <taxon>Bdellovibrionota</taxon>
        <taxon>Bdellovibrionia</taxon>
        <taxon>Bdellovibrionales</taxon>
        <taxon>Pseudobdellovibrionaceae</taxon>
        <taxon>Micavibrio</taxon>
    </lineage>
</organism>
<dbReference type="EMBL" id="CP002382">
    <property type="protein sequence ID" value="AEP08474.1"/>
    <property type="molecule type" value="Genomic_DNA"/>
</dbReference>
<dbReference type="HOGENOM" id="CLU_1904308_0_0_5"/>
<keyword evidence="2" id="KW-1185">Reference proteome</keyword>
<proteinExistence type="predicted"/>
<evidence type="ECO:0000313" key="1">
    <source>
        <dbReference type="EMBL" id="AEP08474.1"/>
    </source>
</evidence>
<dbReference type="RefSeq" id="WP_014101697.1">
    <property type="nucleotide sequence ID" value="NC_016026.1"/>
</dbReference>
<dbReference type="AlphaFoldDB" id="G2KMT7"/>
<protein>
    <submittedName>
        <fullName evidence="1">Uncharacterized protein</fullName>
    </submittedName>
</protein>
<dbReference type="KEGG" id="mai:MICA_127"/>
<reference evidence="1 2" key="1">
    <citation type="journal article" date="2011" name="BMC Genomics">
        <title>Genomic insights into an obligate epibiotic bacterial predator: Micavibrio aeruginosavorus ARL-13.</title>
        <authorList>
            <person name="Wang Z."/>
            <person name="Kadouri D."/>
            <person name="Wu M."/>
        </authorList>
    </citation>
    <scope>NUCLEOTIDE SEQUENCE [LARGE SCALE GENOMIC DNA]</scope>
    <source>
        <strain evidence="1 2">ARL-13</strain>
    </source>
</reference>
<name>G2KMT7_MICAA</name>